<dbReference type="CDD" id="cd01292">
    <property type="entry name" value="metallo-dependent_hydrolases"/>
    <property type="match status" value="1"/>
</dbReference>
<evidence type="ECO:0000259" key="2">
    <source>
        <dbReference type="Pfam" id="PF04909"/>
    </source>
</evidence>
<gene>
    <name evidence="3" type="ORF">FHY56_01025</name>
</gene>
<dbReference type="AlphaFoldDB" id="A0A502BV51"/>
<dbReference type="PANTHER" id="PTHR21240">
    <property type="entry name" value="2-AMINO-3-CARBOXYLMUCONATE-6-SEMIALDEHYDE DECARBOXYLASE"/>
    <property type="match status" value="1"/>
</dbReference>
<dbReference type="InterPro" id="IPR032466">
    <property type="entry name" value="Metal_Hydrolase"/>
</dbReference>
<dbReference type="Proteomes" id="UP000315388">
    <property type="component" value="Unassembled WGS sequence"/>
</dbReference>
<organism evidence="3 4">
    <name type="scientific">Brucella gallinifaecis</name>
    <dbReference type="NCBI Taxonomy" id="215590"/>
    <lineage>
        <taxon>Bacteria</taxon>
        <taxon>Pseudomonadati</taxon>
        <taxon>Pseudomonadota</taxon>
        <taxon>Alphaproteobacteria</taxon>
        <taxon>Hyphomicrobiales</taxon>
        <taxon>Brucellaceae</taxon>
        <taxon>Brucella/Ochrobactrum group</taxon>
        <taxon>Brucella</taxon>
    </lineage>
</organism>
<reference evidence="3 4" key="1">
    <citation type="journal article" date="2003" name="Int. J. Syst. Evol. Microbiol.">
        <title>Towards a standardized format for the description of a novel species (of an established genus): Ochrobactrum gallinifaecis sp. nov.</title>
        <authorList>
            <person name="Kampfer P."/>
            <person name="Buczolits S."/>
            <person name="Albrecht A."/>
            <person name="Busse H.J."/>
            <person name="Stackebrandt E."/>
        </authorList>
    </citation>
    <scope>NUCLEOTIDE SEQUENCE [LARGE SCALE GENOMIC DNA]</scope>
    <source>
        <strain evidence="3 4">ISO 196</strain>
    </source>
</reference>
<dbReference type="GO" id="GO:0016831">
    <property type="term" value="F:carboxy-lyase activity"/>
    <property type="evidence" value="ECO:0007669"/>
    <property type="project" value="InterPro"/>
</dbReference>
<dbReference type="SUPFAM" id="SSF51556">
    <property type="entry name" value="Metallo-dependent hydrolases"/>
    <property type="match status" value="1"/>
</dbReference>
<dbReference type="GO" id="GO:0019748">
    <property type="term" value="P:secondary metabolic process"/>
    <property type="evidence" value="ECO:0007669"/>
    <property type="project" value="TreeGrafter"/>
</dbReference>
<accession>A0A502BV51</accession>
<dbReference type="OrthoDB" id="149172at2"/>
<comment type="caution">
    <text evidence="3">The sequence shown here is derived from an EMBL/GenBank/DDBJ whole genome shotgun (WGS) entry which is preliminary data.</text>
</comment>
<proteinExistence type="predicted"/>
<dbReference type="Gene3D" id="3.20.20.140">
    <property type="entry name" value="Metal-dependent hydrolases"/>
    <property type="match status" value="1"/>
</dbReference>
<evidence type="ECO:0000313" key="3">
    <source>
        <dbReference type="EMBL" id="TPF76978.1"/>
    </source>
</evidence>
<sequence>MTTSSLRVIDFHSHFVPSGWELPQPSGSTQHNQHWNAIHRRIVDEAALLESIREGDIAGRVVNAPTALFAPDAQADAYRRINDQLAELSARHQGRIHALASVDAWSGEAGARELHRAVSELGLRGVFVDSAKGDLLIDAPQARPVLQAAAELGVVVFLHPVNPQPLTSQLAPYGRLGTLLARGTINAAALVALIEGGVFDELDNLKVVVTALAASGIILPSAFGEEFSQRSDVRKILRKHVHVDTMGFDPALIRPFVEILGPDNVVAGSDWPIISDGPISPKVEKALSAAGLDAESRAKVAGLNSLRLVGANKIN</sequence>
<evidence type="ECO:0000313" key="4">
    <source>
        <dbReference type="Proteomes" id="UP000315388"/>
    </source>
</evidence>
<evidence type="ECO:0000256" key="1">
    <source>
        <dbReference type="ARBA" id="ARBA00023239"/>
    </source>
</evidence>
<dbReference type="PANTHER" id="PTHR21240:SF28">
    <property type="entry name" value="ISO-OROTATE DECARBOXYLASE (EUROFUNG)"/>
    <property type="match status" value="1"/>
</dbReference>
<keyword evidence="3" id="KW-0378">Hydrolase</keyword>
<keyword evidence="1" id="KW-0456">Lyase</keyword>
<name>A0A502BV51_9HYPH</name>
<feature type="domain" description="Amidohydrolase-related" evidence="2">
    <location>
        <begin position="9"/>
        <end position="310"/>
    </location>
</feature>
<keyword evidence="4" id="KW-1185">Reference proteome</keyword>
<protein>
    <submittedName>
        <fullName evidence="3">Amidohydrolase</fullName>
    </submittedName>
</protein>
<dbReference type="EMBL" id="VEWJ01000001">
    <property type="protein sequence ID" value="TPF76978.1"/>
    <property type="molecule type" value="Genomic_DNA"/>
</dbReference>
<dbReference type="Pfam" id="PF04909">
    <property type="entry name" value="Amidohydro_2"/>
    <property type="match status" value="1"/>
</dbReference>
<dbReference type="GO" id="GO:0005737">
    <property type="term" value="C:cytoplasm"/>
    <property type="evidence" value="ECO:0007669"/>
    <property type="project" value="TreeGrafter"/>
</dbReference>
<dbReference type="InterPro" id="IPR006680">
    <property type="entry name" value="Amidohydro-rel"/>
</dbReference>
<dbReference type="RefSeq" id="WP_140903319.1">
    <property type="nucleotide sequence ID" value="NZ_JBHTMD010000017.1"/>
</dbReference>
<dbReference type="GO" id="GO:0016787">
    <property type="term" value="F:hydrolase activity"/>
    <property type="evidence" value="ECO:0007669"/>
    <property type="project" value="UniProtKB-KW"/>
</dbReference>
<dbReference type="InterPro" id="IPR032465">
    <property type="entry name" value="ACMSD"/>
</dbReference>